<name>A0A8J6B356_9EUKA</name>
<accession>A0A8J6B356</accession>
<dbReference type="InterPro" id="IPR006012">
    <property type="entry name" value="Syntaxin/epimorphin_CS"/>
</dbReference>
<dbReference type="GO" id="GO:0005484">
    <property type="term" value="F:SNAP receptor activity"/>
    <property type="evidence" value="ECO:0007669"/>
    <property type="project" value="InterPro"/>
</dbReference>
<feature type="transmembrane region" description="Helical" evidence="2">
    <location>
        <begin position="235"/>
        <end position="254"/>
    </location>
</feature>
<evidence type="ECO:0000256" key="2">
    <source>
        <dbReference type="SAM" id="Phobius"/>
    </source>
</evidence>
<comment type="similarity">
    <text evidence="1">Belongs to the syntaxin family.</text>
</comment>
<dbReference type="EMBL" id="JAHDYR010000025">
    <property type="protein sequence ID" value="KAG9393289.1"/>
    <property type="molecule type" value="Genomic_DNA"/>
</dbReference>
<dbReference type="OrthoDB" id="421009at2759"/>
<reference evidence="4" key="1">
    <citation type="submission" date="2021-05" db="EMBL/GenBank/DDBJ databases">
        <title>A free-living protist that lacks canonical eukaryotic 1 DNA replication and segregation systems.</title>
        <authorList>
            <person name="Salas-Leiva D.E."/>
            <person name="Tromer E.C."/>
            <person name="Curtis B.A."/>
            <person name="Jerlstrom-Hultqvist J."/>
            <person name="Kolisko M."/>
            <person name="Yi Z."/>
            <person name="Salas-Leiva J.S."/>
            <person name="Gallot-Lavallee L."/>
            <person name="Kops G.J.P.L."/>
            <person name="Archibald J.M."/>
            <person name="Simpson A.G.B."/>
            <person name="Roger A.J."/>
        </authorList>
    </citation>
    <scope>NUCLEOTIDE SEQUENCE</scope>
    <source>
        <strain evidence="4">BICM</strain>
    </source>
</reference>
<proteinExistence type="inferred from homology"/>
<dbReference type="GO" id="GO:0006906">
    <property type="term" value="P:vesicle fusion"/>
    <property type="evidence" value="ECO:0007669"/>
    <property type="project" value="TreeGrafter"/>
</dbReference>
<dbReference type="InterPro" id="IPR010989">
    <property type="entry name" value="SNARE"/>
</dbReference>
<dbReference type="Gene3D" id="1.20.5.110">
    <property type="match status" value="1"/>
</dbReference>
<organism evidence="4 5">
    <name type="scientific">Carpediemonas membranifera</name>
    <dbReference type="NCBI Taxonomy" id="201153"/>
    <lineage>
        <taxon>Eukaryota</taxon>
        <taxon>Metamonada</taxon>
        <taxon>Carpediemonas-like organisms</taxon>
        <taxon>Carpediemonas</taxon>
    </lineage>
</organism>
<protein>
    <submittedName>
        <fullName evidence="4">SNARE domain</fullName>
    </submittedName>
</protein>
<dbReference type="PANTHER" id="PTHR19957">
    <property type="entry name" value="SYNTAXIN"/>
    <property type="match status" value="1"/>
</dbReference>
<keyword evidence="5" id="KW-1185">Reference proteome</keyword>
<dbReference type="InterPro" id="IPR000727">
    <property type="entry name" value="T_SNARE_dom"/>
</dbReference>
<dbReference type="GO" id="GO:0006886">
    <property type="term" value="P:intracellular protein transport"/>
    <property type="evidence" value="ECO:0007669"/>
    <property type="project" value="InterPro"/>
</dbReference>
<dbReference type="SMART" id="SM00397">
    <property type="entry name" value="t_SNARE"/>
    <property type="match status" value="1"/>
</dbReference>
<dbReference type="GO" id="GO:0012505">
    <property type="term" value="C:endomembrane system"/>
    <property type="evidence" value="ECO:0007669"/>
    <property type="project" value="TreeGrafter"/>
</dbReference>
<evidence type="ECO:0000313" key="4">
    <source>
        <dbReference type="EMBL" id="KAG9393289.1"/>
    </source>
</evidence>
<evidence type="ECO:0000259" key="3">
    <source>
        <dbReference type="PROSITE" id="PS50192"/>
    </source>
</evidence>
<dbReference type="AlphaFoldDB" id="A0A8J6B356"/>
<dbReference type="GO" id="GO:0048278">
    <property type="term" value="P:vesicle docking"/>
    <property type="evidence" value="ECO:0007669"/>
    <property type="project" value="TreeGrafter"/>
</dbReference>
<dbReference type="GO" id="GO:0000149">
    <property type="term" value="F:SNARE binding"/>
    <property type="evidence" value="ECO:0007669"/>
    <property type="project" value="TreeGrafter"/>
</dbReference>
<dbReference type="Pfam" id="PF05739">
    <property type="entry name" value="SNARE"/>
    <property type="match status" value="1"/>
</dbReference>
<keyword evidence="2" id="KW-0472">Membrane</keyword>
<evidence type="ECO:0000256" key="1">
    <source>
        <dbReference type="ARBA" id="ARBA00009063"/>
    </source>
</evidence>
<keyword evidence="2" id="KW-1133">Transmembrane helix</keyword>
<dbReference type="SUPFAM" id="SSF47661">
    <property type="entry name" value="t-snare proteins"/>
    <property type="match status" value="1"/>
</dbReference>
<dbReference type="PROSITE" id="PS00914">
    <property type="entry name" value="SYNTAXIN"/>
    <property type="match status" value="1"/>
</dbReference>
<comment type="caution">
    <text evidence="4">The sequence shown here is derived from an EMBL/GenBank/DDBJ whole genome shotgun (WGS) entry which is preliminary data.</text>
</comment>
<keyword evidence="2" id="KW-0812">Transmembrane</keyword>
<dbReference type="InterPro" id="IPR045242">
    <property type="entry name" value="Syntaxin"/>
</dbReference>
<dbReference type="Proteomes" id="UP000717585">
    <property type="component" value="Unassembled WGS sequence"/>
</dbReference>
<sequence length="260" mass="29260">MRNNASALATDLLPFLLDRPSRDYIPDFPGKEAERLCRECDADMAKLADKLAHGIGEDTKSLATHLKRSSDGLERLKACVVSLQGSHAHRYFDLRYKMCRDTHNTLSRQLFSIQEEDSRRRQATEADATRRGAFADTRIDFDLDSDLNAIVADDQLPEEAVMSLVRQDDLSSQMSAISSQLADVGQLFNSFTGMVALQGEQINLIDSNVSATEHYVDVAENNLQRTLNMVQKNRWLIMKLTIVFFVFALLIAAGKFTHFL</sequence>
<dbReference type="PROSITE" id="PS50192">
    <property type="entry name" value="T_SNARE"/>
    <property type="match status" value="1"/>
</dbReference>
<feature type="domain" description="T-SNARE coiled-coil homology" evidence="3">
    <location>
        <begin position="164"/>
        <end position="226"/>
    </location>
</feature>
<dbReference type="GO" id="GO:0031201">
    <property type="term" value="C:SNARE complex"/>
    <property type="evidence" value="ECO:0007669"/>
    <property type="project" value="TreeGrafter"/>
</dbReference>
<gene>
    <name evidence="4" type="ORF">J8273_3422</name>
</gene>
<evidence type="ECO:0000313" key="5">
    <source>
        <dbReference type="Proteomes" id="UP000717585"/>
    </source>
</evidence>